<dbReference type="EMBL" id="JAWJWF010000047">
    <property type="protein sequence ID" value="KAK6621856.1"/>
    <property type="molecule type" value="Genomic_DNA"/>
</dbReference>
<dbReference type="SUPFAM" id="SSF82671">
    <property type="entry name" value="SEA domain"/>
    <property type="match status" value="1"/>
</dbReference>
<feature type="domain" description="SEA" evidence="2">
    <location>
        <begin position="257"/>
        <end position="313"/>
    </location>
</feature>
<feature type="region of interest" description="Disordered" evidence="1">
    <location>
        <begin position="194"/>
        <end position="219"/>
    </location>
</feature>
<keyword evidence="4" id="KW-1185">Reference proteome</keyword>
<gene>
    <name evidence="3" type="ORF">RUM44_001663</name>
</gene>
<organism evidence="3 4">
    <name type="scientific">Polyplax serrata</name>
    <name type="common">Common mouse louse</name>
    <dbReference type="NCBI Taxonomy" id="468196"/>
    <lineage>
        <taxon>Eukaryota</taxon>
        <taxon>Metazoa</taxon>
        <taxon>Ecdysozoa</taxon>
        <taxon>Arthropoda</taxon>
        <taxon>Hexapoda</taxon>
        <taxon>Insecta</taxon>
        <taxon>Pterygota</taxon>
        <taxon>Neoptera</taxon>
        <taxon>Paraneoptera</taxon>
        <taxon>Psocodea</taxon>
        <taxon>Troctomorpha</taxon>
        <taxon>Phthiraptera</taxon>
        <taxon>Anoplura</taxon>
        <taxon>Polyplacidae</taxon>
        <taxon>Polyplax</taxon>
    </lineage>
</organism>
<accession>A0ABR1AKQ1</accession>
<dbReference type="InterPro" id="IPR000082">
    <property type="entry name" value="SEA_dom"/>
</dbReference>
<dbReference type="InterPro" id="IPR036364">
    <property type="entry name" value="SEA_dom_sf"/>
</dbReference>
<proteinExistence type="predicted"/>
<evidence type="ECO:0000259" key="2">
    <source>
        <dbReference type="PROSITE" id="PS50024"/>
    </source>
</evidence>
<name>A0ABR1AKQ1_POLSC</name>
<evidence type="ECO:0000256" key="1">
    <source>
        <dbReference type="SAM" id="MobiDB-lite"/>
    </source>
</evidence>
<evidence type="ECO:0000313" key="4">
    <source>
        <dbReference type="Proteomes" id="UP001359485"/>
    </source>
</evidence>
<dbReference type="Pfam" id="PF01390">
    <property type="entry name" value="SEA"/>
    <property type="match status" value="1"/>
</dbReference>
<protein>
    <recommendedName>
        <fullName evidence="2">SEA domain-containing protein</fullName>
    </recommendedName>
</protein>
<sequence length="313" mass="35042">MGLGARTSHNYLVVTCGRCRRICRTTRKLNCTVRSVGNQAGIVNELFTTIVEREEGLEKGLTSHIRLLTDGNGRNITNPYQESAKIKFSQISVLDTDNNIKQNDNNVENNSYLESLMDVYRRISDHIKEKTKSCGTFDVMCLLKKSKTEETPAVPSEPVHVPKPSGFIDIDNTLDGGDADTESVTHSRQVRSVKSRSKKMTAANNDDEDYMATEDSSGEIAEGSGEIHSYYKPSHVDGSDIHPYTTTTMATALSPGQPHYYRVNLKVNEPYREEYQDRSSPEYQSFQRSLVGAIEDLYQSVDGRQSVNLVNIQ</sequence>
<dbReference type="Proteomes" id="UP001359485">
    <property type="component" value="Unassembled WGS sequence"/>
</dbReference>
<reference evidence="3 4" key="1">
    <citation type="submission" date="2023-09" db="EMBL/GenBank/DDBJ databases">
        <title>Genomes of two closely related lineages of the louse Polyplax serrata with different host specificities.</title>
        <authorList>
            <person name="Martinu J."/>
            <person name="Tarabai H."/>
            <person name="Stefka J."/>
            <person name="Hypsa V."/>
        </authorList>
    </citation>
    <scope>NUCLEOTIDE SEQUENCE [LARGE SCALE GENOMIC DNA]</scope>
    <source>
        <strain evidence="3">98ZLc_SE</strain>
    </source>
</reference>
<comment type="caution">
    <text evidence="3">The sequence shown here is derived from an EMBL/GenBank/DDBJ whole genome shotgun (WGS) entry which is preliminary data.</text>
</comment>
<evidence type="ECO:0000313" key="3">
    <source>
        <dbReference type="EMBL" id="KAK6621856.1"/>
    </source>
</evidence>
<dbReference type="PROSITE" id="PS50024">
    <property type="entry name" value="SEA"/>
    <property type="match status" value="1"/>
</dbReference>